<evidence type="ECO:0000313" key="4">
    <source>
        <dbReference type="Proteomes" id="UP000177383"/>
    </source>
</evidence>
<evidence type="ECO:0008006" key="5">
    <source>
        <dbReference type="Google" id="ProtNLM"/>
    </source>
</evidence>
<organism evidence="3 4">
    <name type="scientific">Candidatus Gottesmanbacteria bacterium RIFCSPHIGHO2_01_FULL_39_10</name>
    <dbReference type="NCBI Taxonomy" id="1798375"/>
    <lineage>
        <taxon>Bacteria</taxon>
        <taxon>Candidatus Gottesmaniibacteriota</taxon>
    </lineage>
</organism>
<dbReference type="CDD" id="cd07033">
    <property type="entry name" value="TPP_PYR_DXS_TK_like"/>
    <property type="match status" value="1"/>
</dbReference>
<protein>
    <recommendedName>
        <fullName evidence="5">Transketolase-like pyrimidine-binding domain-containing protein</fullName>
    </recommendedName>
</protein>
<sequence length="248" mass="27919">MVTAAAGMAYAGFKPWIYSIAPFVTIKVLEEIRNDICLHNYNVKIVGLGGGYDYAIAGPTHHVLNDVAVMMTLPNIKIYTPGFTEDLEKIINKIYQESSPAYLRLTKTESIGVALTPYAPVRRIIKGEKLTVVVLGSIINRVLPAILHLKKNLVDLWLVSEFPLQIPKKLFQSIKKTRIVCIVEEHIQTGGLGHHLNQLLVENKVSFKNFIHLYAKGYISHRYGSRDFYLKESGLDKESIKKTIESLI</sequence>
<evidence type="ECO:0000259" key="2">
    <source>
        <dbReference type="Pfam" id="PF02780"/>
    </source>
</evidence>
<dbReference type="Gene3D" id="3.40.50.920">
    <property type="match status" value="1"/>
</dbReference>
<dbReference type="PANTHER" id="PTHR43825:SF5">
    <property type="entry name" value="HYPOTHETICAL TRANSKETOLASE FAMILY PROTEIN"/>
    <property type="match status" value="1"/>
</dbReference>
<accession>A0A1F5ZKE5</accession>
<evidence type="ECO:0000313" key="3">
    <source>
        <dbReference type="EMBL" id="OGG12960.1"/>
    </source>
</evidence>
<evidence type="ECO:0000259" key="1">
    <source>
        <dbReference type="Pfam" id="PF02779"/>
    </source>
</evidence>
<dbReference type="SUPFAM" id="SSF52518">
    <property type="entry name" value="Thiamin diphosphate-binding fold (THDP-binding)"/>
    <property type="match status" value="1"/>
</dbReference>
<dbReference type="Pfam" id="PF02779">
    <property type="entry name" value="Transket_pyr"/>
    <property type="match status" value="1"/>
</dbReference>
<proteinExistence type="predicted"/>
<dbReference type="EMBL" id="MFJE01000067">
    <property type="protein sequence ID" value="OGG12960.1"/>
    <property type="molecule type" value="Genomic_DNA"/>
</dbReference>
<feature type="domain" description="Transketolase-like pyrimidine-binding" evidence="1">
    <location>
        <begin position="1"/>
        <end position="109"/>
    </location>
</feature>
<dbReference type="Gene3D" id="3.40.50.970">
    <property type="match status" value="1"/>
</dbReference>
<dbReference type="InterPro" id="IPR009014">
    <property type="entry name" value="Transketo_C/PFOR_II"/>
</dbReference>
<dbReference type="InterPro" id="IPR029061">
    <property type="entry name" value="THDP-binding"/>
</dbReference>
<gene>
    <name evidence="3" type="ORF">A2773_01085</name>
</gene>
<dbReference type="InterPro" id="IPR005475">
    <property type="entry name" value="Transketolase-like_Pyr-bd"/>
</dbReference>
<name>A0A1F5ZKE5_9BACT</name>
<comment type="caution">
    <text evidence="3">The sequence shown here is derived from an EMBL/GenBank/DDBJ whole genome shotgun (WGS) entry which is preliminary data.</text>
</comment>
<dbReference type="AlphaFoldDB" id="A0A1F5ZKE5"/>
<dbReference type="STRING" id="1798375.A2773_01085"/>
<reference evidence="3 4" key="1">
    <citation type="journal article" date="2016" name="Nat. Commun.">
        <title>Thousands of microbial genomes shed light on interconnected biogeochemical processes in an aquifer system.</title>
        <authorList>
            <person name="Anantharaman K."/>
            <person name="Brown C.T."/>
            <person name="Hug L.A."/>
            <person name="Sharon I."/>
            <person name="Castelle C.J."/>
            <person name="Probst A.J."/>
            <person name="Thomas B.C."/>
            <person name="Singh A."/>
            <person name="Wilkins M.J."/>
            <person name="Karaoz U."/>
            <person name="Brodie E.L."/>
            <person name="Williams K.H."/>
            <person name="Hubbard S.S."/>
            <person name="Banfield J.F."/>
        </authorList>
    </citation>
    <scope>NUCLEOTIDE SEQUENCE [LARGE SCALE GENOMIC DNA]</scope>
</reference>
<feature type="domain" description="Transketolase C-terminal" evidence="2">
    <location>
        <begin position="124"/>
        <end position="203"/>
    </location>
</feature>
<dbReference type="SUPFAM" id="SSF52922">
    <property type="entry name" value="TK C-terminal domain-like"/>
    <property type="match status" value="1"/>
</dbReference>
<dbReference type="InterPro" id="IPR033248">
    <property type="entry name" value="Transketolase_C"/>
</dbReference>
<dbReference type="Proteomes" id="UP000177383">
    <property type="component" value="Unassembled WGS sequence"/>
</dbReference>
<dbReference type="Pfam" id="PF02780">
    <property type="entry name" value="Transketolase_C"/>
    <property type="match status" value="1"/>
</dbReference>
<dbReference type="InterPro" id="IPR051157">
    <property type="entry name" value="PDH/Transketolase"/>
</dbReference>
<dbReference type="PANTHER" id="PTHR43825">
    <property type="entry name" value="PYRUVATE DEHYDROGENASE E1 COMPONENT"/>
    <property type="match status" value="1"/>
</dbReference>